<evidence type="ECO:0000313" key="4">
    <source>
        <dbReference type="Proteomes" id="UP001317322"/>
    </source>
</evidence>
<dbReference type="Pfam" id="PF01476">
    <property type="entry name" value="LysM"/>
    <property type="match status" value="1"/>
</dbReference>
<dbReference type="PROSITE" id="PS51782">
    <property type="entry name" value="LYSM"/>
    <property type="match status" value="1"/>
</dbReference>
<dbReference type="RefSeq" id="WP_227565008.1">
    <property type="nucleotide sequence ID" value="NZ_CP101989.1"/>
</dbReference>
<feature type="domain" description="LysM" evidence="2">
    <location>
        <begin position="76"/>
        <end position="126"/>
    </location>
</feature>
<protein>
    <submittedName>
        <fullName evidence="3">LysM peptidoglycan-binding domain-containing protein</fullName>
    </submittedName>
</protein>
<dbReference type="EMBL" id="CP101989">
    <property type="protein sequence ID" value="UUI66635.1"/>
    <property type="molecule type" value="Genomic_DNA"/>
</dbReference>
<dbReference type="SMART" id="SM00257">
    <property type="entry name" value="LysM"/>
    <property type="match status" value="1"/>
</dbReference>
<name>A0ABY5K8G2_9CELL</name>
<keyword evidence="4" id="KW-1185">Reference proteome</keyword>
<dbReference type="InterPro" id="IPR036779">
    <property type="entry name" value="LysM_dom_sf"/>
</dbReference>
<sequence length="129" mass="12551">MSATSIAPRVHGTGRTAAAPSGVARGARAVPAAGPLRLTARGRAVVWLLGLVLAGGVGGAAASAYADGPTAATEVRRVVVAPGDTLWAIAADVAAPGEDVRDVVLELMALNELPSGGLQAGATIVVPVA</sequence>
<keyword evidence="1" id="KW-0812">Transmembrane</keyword>
<evidence type="ECO:0000259" key="2">
    <source>
        <dbReference type="PROSITE" id="PS51782"/>
    </source>
</evidence>
<keyword evidence="1" id="KW-1133">Transmembrane helix</keyword>
<gene>
    <name evidence="3" type="ORF">NP075_08010</name>
</gene>
<evidence type="ECO:0000256" key="1">
    <source>
        <dbReference type="SAM" id="Phobius"/>
    </source>
</evidence>
<keyword evidence="1" id="KW-0472">Membrane</keyword>
<reference evidence="3 4" key="1">
    <citation type="submission" date="2022-07" db="EMBL/GenBank/DDBJ databases">
        <title>Novel species in genus cellulomonas.</title>
        <authorList>
            <person name="Ye L."/>
        </authorList>
    </citation>
    <scope>NUCLEOTIDE SEQUENCE [LARGE SCALE GENOMIC DNA]</scope>
    <source>
        <strain evidence="4">zg-Y908</strain>
    </source>
</reference>
<dbReference type="Proteomes" id="UP001317322">
    <property type="component" value="Chromosome"/>
</dbReference>
<evidence type="ECO:0000313" key="3">
    <source>
        <dbReference type="EMBL" id="UUI66635.1"/>
    </source>
</evidence>
<organism evidence="3 4">
    <name type="scientific">Cellulomonas wangsupingiae</name>
    <dbReference type="NCBI Taxonomy" id="2968085"/>
    <lineage>
        <taxon>Bacteria</taxon>
        <taxon>Bacillati</taxon>
        <taxon>Actinomycetota</taxon>
        <taxon>Actinomycetes</taxon>
        <taxon>Micrococcales</taxon>
        <taxon>Cellulomonadaceae</taxon>
        <taxon>Cellulomonas</taxon>
    </lineage>
</organism>
<accession>A0ABY5K8G2</accession>
<dbReference type="InterPro" id="IPR018392">
    <property type="entry name" value="LysM"/>
</dbReference>
<proteinExistence type="predicted"/>
<dbReference type="Gene3D" id="3.10.350.10">
    <property type="entry name" value="LysM domain"/>
    <property type="match status" value="1"/>
</dbReference>
<feature type="transmembrane region" description="Helical" evidence="1">
    <location>
        <begin position="45"/>
        <end position="66"/>
    </location>
</feature>
<dbReference type="CDD" id="cd00118">
    <property type="entry name" value="LysM"/>
    <property type="match status" value="1"/>
</dbReference>